<sequence>MKKIIAIAALSGLLVVSCGDDKKTDTTSAPTTSAGPVEFDLASVSADDAAKACAEGKTLATGKLTLATGDPAFPPYVIDDKPESGQGFESAIALAVAKSMGFEGAAISWVRTSFDTAAAGSDSNFDFNLQQFSINEDRLKVVSFSDPYYTSAQSVLGYADGPAAGVTKLSDLKKLKLGGAAGTTSLQFITDVIKPDTAPFAFNSNADAKTALDNKQIDAIITDLPTGLYISAVEIEGTKVFGQFAIDAGGAGDQWGLLFVKDNPLVECANLALKALTASGALAAITQQWMGDYNGAPTLGKD</sequence>
<organism evidence="8">
    <name type="scientific">freshwater metagenome</name>
    <dbReference type="NCBI Taxonomy" id="449393"/>
    <lineage>
        <taxon>unclassified sequences</taxon>
        <taxon>metagenomes</taxon>
        <taxon>ecological metagenomes</taxon>
    </lineage>
</organism>
<dbReference type="EMBL" id="CAFBOL010000086">
    <property type="protein sequence ID" value="CAB5005318.1"/>
    <property type="molecule type" value="Genomic_DNA"/>
</dbReference>
<dbReference type="Gene3D" id="3.40.190.10">
    <property type="entry name" value="Periplasmic binding protein-like II"/>
    <property type="match status" value="2"/>
</dbReference>
<dbReference type="EMBL" id="CAFAAV010000165">
    <property type="protein sequence ID" value="CAB4829334.1"/>
    <property type="molecule type" value="Genomic_DNA"/>
</dbReference>
<dbReference type="PROSITE" id="PS51257">
    <property type="entry name" value="PROKAR_LIPOPROTEIN"/>
    <property type="match status" value="1"/>
</dbReference>
<dbReference type="EMBL" id="CAFBIY010000048">
    <property type="protein sequence ID" value="CAB4850152.1"/>
    <property type="molecule type" value="Genomic_DNA"/>
</dbReference>
<dbReference type="EMBL" id="CAFBMT010000028">
    <property type="protein sequence ID" value="CAB4954514.1"/>
    <property type="molecule type" value="Genomic_DNA"/>
</dbReference>
<evidence type="ECO:0000313" key="8">
    <source>
        <dbReference type="EMBL" id="CAB5005318.1"/>
    </source>
</evidence>
<feature type="domain" description="Solute-binding protein family 3/N-terminal" evidence="2">
    <location>
        <begin position="63"/>
        <end position="293"/>
    </location>
</feature>
<dbReference type="SMART" id="SM00062">
    <property type="entry name" value="PBPb"/>
    <property type="match status" value="1"/>
</dbReference>
<dbReference type="PANTHER" id="PTHR35936:SF19">
    <property type="entry name" value="AMINO-ACID-BINDING PROTEIN YXEM-RELATED"/>
    <property type="match status" value="1"/>
</dbReference>
<proteinExistence type="predicted"/>
<protein>
    <submittedName>
        <fullName evidence="8">Unannotated protein</fullName>
    </submittedName>
</protein>
<gene>
    <name evidence="4" type="ORF">UFOPK2656_03276</name>
    <name evidence="5" type="ORF">UFOPK3099_01938</name>
    <name evidence="6" type="ORF">UFOPK3267_01101</name>
    <name evidence="7" type="ORF">UFOPK3651_03077</name>
    <name evidence="8" type="ORF">UFOPK3931_02478</name>
    <name evidence="3" type="ORF">UFOPK4189_03062</name>
</gene>
<evidence type="ECO:0000313" key="6">
    <source>
        <dbReference type="EMBL" id="CAB4850152.1"/>
    </source>
</evidence>
<keyword evidence="1" id="KW-0732">Signal</keyword>
<name>A0A6J7PJF5_9ZZZZ</name>
<evidence type="ECO:0000313" key="3">
    <source>
        <dbReference type="EMBL" id="CAB4365317.1"/>
    </source>
</evidence>
<reference evidence="8" key="1">
    <citation type="submission" date="2020-05" db="EMBL/GenBank/DDBJ databases">
        <authorList>
            <person name="Chiriac C."/>
            <person name="Salcher M."/>
            <person name="Ghai R."/>
            <person name="Kavagutti S V."/>
        </authorList>
    </citation>
    <scope>NUCLEOTIDE SEQUENCE</scope>
</reference>
<evidence type="ECO:0000313" key="7">
    <source>
        <dbReference type="EMBL" id="CAB4954514.1"/>
    </source>
</evidence>
<dbReference type="EMBL" id="CAEZYF010000034">
    <property type="protein sequence ID" value="CAB4746673.1"/>
    <property type="molecule type" value="Genomic_DNA"/>
</dbReference>
<evidence type="ECO:0000256" key="1">
    <source>
        <dbReference type="ARBA" id="ARBA00022729"/>
    </source>
</evidence>
<dbReference type="AlphaFoldDB" id="A0A6J7PJF5"/>
<accession>A0A6J7PJF5</accession>
<dbReference type="CDD" id="cd13530">
    <property type="entry name" value="PBP2_peptides_like"/>
    <property type="match status" value="1"/>
</dbReference>
<dbReference type="SUPFAM" id="SSF53850">
    <property type="entry name" value="Periplasmic binding protein-like II"/>
    <property type="match status" value="1"/>
</dbReference>
<dbReference type="InterPro" id="IPR001638">
    <property type="entry name" value="Solute-binding_3/MltF_N"/>
</dbReference>
<evidence type="ECO:0000259" key="2">
    <source>
        <dbReference type="SMART" id="SM00062"/>
    </source>
</evidence>
<dbReference type="PANTHER" id="PTHR35936">
    <property type="entry name" value="MEMBRANE-BOUND LYTIC MUREIN TRANSGLYCOSYLASE F"/>
    <property type="match status" value="1"/>
</dbReference>
<dbReference type="EMBL" id="CAESGF010000028">
    <property type="protein sequence ID" value="CAB4365317.1"/>
    <property type="molecule type" value="Genomic_DNA"/>
</dbReference>
<evidence type="ECO:0000313" key="4">
    <source>
        <dbReference type="EMBL" id="CAB4746673.1"/>
    </source>
</evidence>
<evidence type="ECO:0000313" key="5">
    <source>
        <dbReference type="EMBL" id="CAB4829334.1"/>
    </source>
</evidence>
<dbReference type="Pfam" id="PF00497">
    <property type="entry name" value="SBP_bac_3"/>
    <property type="match status" value="1"/>
</dbReference>